<dbReference type="RefSeq" id="WP_345461765.1">
    <property type="nucleotide sequence ID" value="NZ_BAABHF010000016.1"/>
</dbReference>
<evidence type="ECO:0000313" key="1">
    <source>
        <dbReference type="EMBL" id="GAA4491085.1"/>
    </source>
</evidence>
<sequence length="75" mass="8251">MSALDTRLVGALDRELATVRDDAAELLEVDLTVPAEEGRLIEDPRFFYVLTGGTGQTELLAGAVRRHLPGRFGRR</sequence>
<accession>A0ABP8PTM8</accession>
<dbReference type="EMBL" id="BAABHF010000016">
    <property type="protein sequence ID" value="GAA4491085.1"/>
    <property type="molecule type" value="Genomic_DNA"/>
</dbReference>
<protein>
    <submittedName>
        <fullName evidence="1">Uncharacterized protein</fullName>
    </submittedName>
</protein>
<evidence type="ECO:0000313" key="2">
    <source>
        <dbReference type="Proteomes" id="UP001500503"/>
    </source>
</evidence>
<comment type="caution">
    <text evidence="1">The sequence shown here is derived from an EMBL/GenBank/DDBJ whole genome shotgun (WGS) entry which is preliminary data.</text>
</comment>
<reference evidence="2" key="1">
    <citation type="journal article" date="2019" name="Int. J. Syst. Evol. Microbiol.">
        <title>The Global Catalogue of Microorganisms (GCM) 10K type strain sequencing project: providing services to taxonomists for standard genome sequencing and annotation.</title>
        <authorList>
            <consortium name="The Broad Institute Genomics Platform"/>
            <consortium name="The Broad Institute Genome Sequencing Center for Infectious Disease"/>
            <person name="Wu L."/>
            <person name="Ma J."/>
        </authorList>
    </citation>
    <scope>NUCLEOTIDE SEQUENCE [LARGE SCALE GENOMIC DNA]</scope>
    <source>
        <strain evidence="2">JCM 17933</strain>
    </source>
</reference>
<organism evidence="1 2">
    <name type="scientific">Actinoallomurus oryzae</name>
    <dbReference type="NCBI Taxonomy" id="502180"/>
    <lineage>
        <taxon>Bacteria</taxon>
        <taxon>Bacillati</taxon>
        <taxon>Actinomycetota</taxon>
        <taxon>Actinomycetes</taxon>
        <taxon>Streptosporangiales</taxon>
        <taxon>Thermomonosporaceae</taxon>
        <taxon>Actinoallomurus</taxon>
    </lineage>
</organism>
<keyword evidence="2" id="KW-1185">Reference proteome</keyword>
<dbReference type="Proteomes" id="UP001500503">
    <property type="component" value="Unassembled WGS sequence"/>
</dbReference>
<name>A0ABP8PTM8_9ACTN</name>
<proteinExistence type="predicted"/>
<gene>
    <name evidence="1" type="ORF">GCM10023191_024340</name>
</gene>